<dbReference type="Gramene" id="PNT62116">
    <property type="protein sequence ID" value="PNT62116"/>
    <property type="gene ID" value="BRADI_5g25773v3"/>
</dbReference>
<protein>
    <submittedName>
        <fullName evidence="2 3">Uncharacterized protein</fullName>
    </submittedName>
</protein>
<feature type="compositionally biased region" description="Pro residues" evidence="1">
    <location>
        <begin position="1"/>
        <end position="16"/>
    </location>
</feature>
<evidence type="ECO:0000313" key="2">
    <source>
        <dbReference type="EMBL" id="PNT62116.1"/>
    </source>
</evidence>
<dbReference type="Proteomes" id="UP000008810">
    <property type="component" value="Chromosome 5"/>
</dbReference>
<reference evidence="3" key="3">
    <citation type="submission" date="2018-08" db="UniProtKB">
        <authorList>
            <consortium name="EnsemblPlants"/>
        </authorList>
    </citation>
    <scope>IDENTIFICATION</scope>
    <source>
        <strain evidence="3">cv. Bd21</strain>
    </source>
</reference>
<evidence type="ECO:0000256" key="1">
    <source>
        <dbReference type="SAM" id="MobiDB-lite"/>
    </source>
</evidence>
<evidence type="ECO:0000313" key="3">
    <source>
        <dbReference type="EnsemblPlants" id="PNT62116"/>
    </source>
</evidence>
<dbReference type="AlphaFoldDB" id="A0A2K2CJB2"/>
<proteinExistence type="predicted"/>
<sequence>MPPPPQLSSAPPPCPPLTRLEPSAATPQAIRRPADPLAAATDVSVIAAMAVPCPRPTGLCDGVSGSVQTWRVSNSCSGNSGRGACIGGFGDSQFVGSSSIRSCGHLHGLQPPQFGGLSPSAS</sequence>
<dbReference type="EnsemblPlants" id="PNT62116">
    <property type="protein sequence ID" value="PNT62116"/>
    <property type="gene ID" value="BRADI_5g25773v3"/>
</dbReference>
<feature type="region of interest" description="Disordered" evidence="1">
    <location>
        <begin position="1"/>
        <end position="28"/>
    </location>
</feature>
<evidence type="ECO:0000313" key="4">
    <source>
        <dbReference type="Proteomes" id="UP000008810"/>
    </source>
</evidence>
<dbReference type="EMBL" id="CM000884">
    <property type="protein sequence ID" value="PNT62116.1"/>
    <property type="molecule type" value="Genomic_DNA"/>
</dbReference>
<name>A0A2K2CJB2_BRADI</name>
<organism evidence="2">
    <name type="scientific">Brachypodium distachyon</name>
    <name type="common">Purple false brome</name>
    <name type="synonym">Trachynia distachya</name>
    <dbReference type="NCBI Taxonomy" id="15368"/>
    <lineage>
        <taxon>Eukaryota</taxon>
        <taxon>Viridiplantae</taxon>
        <taxon>Streptophyta</taxon>
        <taxon>Embryophyta</taxon>
        <taxon>Tracheophyta</taxon>
        <taxon>Spermatophyta</taxon>
        <taxon>Magnoliopsida</taxon>
        <taxon>Liliopsida</taxon>
        <taxon>Poales</taxon>
        <taxon>Poaceae</taxon>
        <taxon>BOP clade</taxon>
        <taxon>Pooideae</taxon>
        <taxon>Stipodae</taxon>
        <taxon>Brachypodieae</taxon>
        <taxon>Brachypodium</taxon>
    </lineage>
</organism>
<reference evidence="2" key="2">
    <citation type="submission" date="2017-06" db="EMBL/GenBank/DDBJ databases">
        <title>WGS assembly of Brachypodium distachyon.</title>
        <authorList>
            <consortium name="The International Brachypodium Initiative"/>
            <person name="Lucas S."/>
            <person name="Harmon-Smith M."/>
            <person name="Lail K."/>
            <person name="Tice H."/>
            <person name="Grimwood J."/>
            <person name="Bruce D."/>
            <person name="Barry K."/>
            <person name="Shu S."/>
            <person name="Lindquist E."/>
            <person name="Wang M."/>
            <person name="Pitluck S."/>
            <person name="Vogel J.P."/>
            <person name="Garvin D.F."/>
            <person name="Mockler T.C."/>
            <person name="Schmutz J."/>
            <person name="Rokhsar D."/>
            <person name="Bevan M.W."/>
        </authorList>
    </citation>
    <scope>NUCLEOTIDE SEQUENCE</scope>
    <source>
        <strain evidence="2">Bd21</strain>
    </source>
</reference>
<dbReference type="InParanoid" id="A0A2K2CJB2"/>
<keyword evidence="4" id="KW-1185">Reference proteome</keyword>
<gene>
    <name evidence="2" type="ORF">BRADI_5g25773v3</name>
</gene>
<reference evidence="2 3" key="1">
    <citation type="journal article" date="2010" name="Nature">
        <title>Genome sequencing and analysis of the model grass Brachypodium distachyon.</title>
        <authorList>
            <consortium name="International Brachypodium Initiative"/>
        </authorList>
    </citation>
    <scope>NUCLEOTIDE SEQUENCE [LARGE SCALE GENOMIC DNA]</scope>
    <source>
        <strain evidence="2 3">Bd21</strain>
    </source>
</reference>
<accession>A0A2K2CJB2</accession>